<reference evidence="2" key="1">
    <citation type="submission" date="2022-12" db="EMBL/GenBank/DDBJ databases">
        <authorList>
            <person name="Petersen C."/>
        </authorList>
    </citation>
    <scope>NUCLEOTIDE SEQUENCE</scope>
    <source>
        <strain evidence="2">IBT 30728</strain>
    </source>
</reference>
<sequence>MTTPPKVDMQSLYMTSTPSHHAEQPPVHDTSPPRPLQPRAALQTPPEYAEQPPLHFMTPPQPETQPLHFAPPPTYLHIPQVSYALPFEGPMQSLPNDTTVTTPAQYPVQHQNFPGHPHLHAGPSPYPGPGSFVSSSPTGLPSPYYHPMASQYAGGGPGAYPHYDLGKVIDTTAPSDWWGQGIS</sequence>
<dbReference type="EMBL" id="JAPWDQ010000002">
    <property type="protein sequence ID" value="KAJ5492744.1"/>
    <property type="molecule type" value="Genomic_DNA"/>
</dbReference>
<feature type="region of interest" description="Disordered" evidence="1">
    <location>
        <begin position="112"/>
        <end position="136"/>
    </location>
</feature>
<gene>
    <name evidence="2" type="ORF">N7539_001490</name>
</gene>
<feature type="region of interest" description="Disordered" evidence="1">
    <location>
        <begin position="1"/>
        <end position="71"/>
    </location>
</feature>
<organism evidence="2 3">
    <name type="scientific">Penicillium diatomitis</name>
    <dbReference type="NCBI Taxonomy" id="2819901"/>
    <lineage>
        <taxon>Eukaryota</taxon>
        <taxon>Fungi</taxon>
        <taxon>Dikarya</taxon>
        <taxon>Ascomycota</taxon>
        <taxon>Pezizomycotina</taxon>
        <taxon>Eurotiomycetes</taxon>
        <taxon>Eurotiomycetidae</taxon>
        <taxon>Eurotiales</taxon>
        <taxon>Aspergillaceae</taxon>
        <taxon>Penicillium</taxon>
    </lineage>
</organism>
<dbReference type="AlphaFoldDB" id="A0A9X0C095"/>
<evidence type="ECO:0000256" key="1">
    <source>
        <dbReference type="SAM" id="MobiDB-lite"/>
    </source>
</evidence>
<feature type="compositionally biased region" description="Pro residues" evidence="1">
    <location>
        <begin position="59"/>
        <end position="71"/>
    </location>
</feature>
<protein>
    <submittedName>
        <fullName evidence="2">Uncharacterized protein</fullName>
    </submittedName>
</protein>
<accession>A0A9X0C095</accession>
<evidence type="ECO:0000313" key="2">
    <source>
        <dbReference type="EMBL" id="KAJ5492744.1"/>
    </source>
</evidence>
<proteinExistence type="predicted"/>
<keyword evidence="3" id="KW-1185">Reference proteome</keyword>
<reference evidence="2" key="2">
    <citation type="journal article" date="2023" name="IMA Fungus">
        <title>Comparative genomic study of the Penicillium genus elucidates a diverse pangenome and 15 lateral gene transfer events.</title>
        <authorList>
            <person name="Petersen C."/>
            <person name="Sorensen T."/>
            <person name="Nielsen M.R."/>
            <person name="Sondergaard T.E."/>
            <person name="Sorensen J.L."/>
            <person name="Fitzpatrick D.A."/>
            <person name="Frisvad J.C."/>
            <person name="Nielsen K.L."/>
        </authorList>
    </citation>
    <scope>NUCLEOTIDE SEQUENCE</scope>
    <source>
        <strain evidence="2">IBT 30728</strain>
    </source>
</reference>
<dbReference type="RefSeq" id="XP_056793124.1">
    <property type="nucleotide sequence ID" value="XM_056931093.1"/>
</dbReference>
<comment type="caution">
    <text evidence="2">The sequence shown here is derived from an EMBL/GenBank/DDBJ whole genome shotgun (WGS) entry which is preliminary data.</text>
</comment>
<evidence type="ECO:0000313" key="3">
    <source>
        <dbReference type="Proteomes" id="UP001148312"/>
    </source>
</evidence>
<dbReference type="Proteomes" id="UP001148312">
    <property type="component" value="Unassembled WGS sequence"/>
</dbReference>
<name>A0A9X0C095_9EURO</name>
<dbReference type="GeneID" id="81621342"/>